<reference evidence="1" key="2">
    <citation type="submission" date="2020-09" db="EMBL/GenBank/DDBJ databases">
        <authorList>
            <person name="Sun Q."/>
            <person name="Ohkuma M."/>
        </authorList>
    </citation>
    <scope>NUCLEOTIDE SEQUENCE</scope>
    <source>
        <strain evidence="1">JCM 5016</strain>
    </source>
</reference>
<organism evidence="1 2">
    <name type="scientific">Streptomyces echinoruber</name>
    <dbReference type="NCBI Taxonomy" id="68898"/>
    <lineage>
        <taxon>Bacteria</taxon>
        <taxon>Bacillati</taxon>
        <taxon>Actinomycetota</taxon>
        <taxon>Actinomycetes</taxon>
        <taxon>Kitasatosporales</taxon>
        <taxon>Streptomycetaceae</taxon>
        <taxon>Streptomyces</taxon>
    </lineage>
</organism>
<reference evidence="1" key="1">
    <citation type="journal article" date="2014" name="Int. J. Syst. Evol. Microbiol.">
        <title>Complete genome sequence of Corynebacterium casei LMG S-19264T (=DSM 44701T), isolated from a smear-ripened cheese.</title>
        <authorList>
            <consortium name="US DOE Joint Genome Institute (JGI-PGF)"/>
            <person name="Walter F."/>
            <person name="Albersmeier A."/>
            <person name="Kalinowski J."/>
            <person name="Ruckert C."/>
        </authorList>
    </citation>
    <scope>NUCLEOTIDE SEQUENCE</scope>
    <source>
        <strain evidence="1">JCM 5016</strain>
    </source>
</reference>
<sequence>MTDDQISEALQRLDASMVRAIKAELRRSICQGSRSPSRFLFQGETASLVHPPSSQPKE</sequence>
<name>A0A918R1G3_9ACTN</name>
<dbReference type="RefSeq" id="WP_190056768.1">
    <property type="nucleotide sequence ID" value="NZ_BMWH01000004.1"/>
</dbReference>
<evidence type="ECO:0000313" key="1">
    <source>
        <dbReference type="EMBL" id="GGZ80351.1"/>
    </source>
</evidence>
<dbReference type="Proteomes" id="UP000623010">
    <property type="component" value="Unassembled WGS sequence"/>
</dbReference>
<proteinExistence type="predicted"/>
<gene>
    <name evidence="1" type="ORF">GCM10010389_17710</name>
</gene>
<dbReference type="EMBL" id="BMWH01000004">
    <property type="protein sequence ID" value="GGZ80351.1"/>
    <property type="molecule type" value="Genomic_DNA"/>
</dbReference>
<comment type="caution">
    <text evidence="1">The sequence shown here is derived from an EMBL/GenBank/DDBJ whole genome shotgun (WGS) entry which is preliminary data.</text>
</comment>
<dbReference type="AlphaFoldDB" id="A0A918R1G3"/>
<keyword evidence="2" id="KW-1185">Reference proteome</keyword>
<accession>A0A918R1G3</accession>
<protein>
    <submittedName>
        <fullName evidence="1">Uncharacterized protein</fullName>
    </submittedName>
</protein>
<evidence type="ECO:0000313" key="2">
    <source>
        <dbReference type="Proteomes" id="UP000623010"/>
    </source>
</evidence>